<dbReference type="Proteomes" id="UP001172155">
    <property type="component" value="Unassembled WGS sequence"/>
</dbReference>
<name>A0AA40KB76_9PEZI</name>
<organism evidence="5 6">
    <name type="scientific">Schizothecium vesticola</name>
    <dbReference type="NCBI Taxonomy" id="314040"/>
    <lineage>
        <taxon>Eukaryota</taxon>
        <taxon>Fungi</taxon>
        <taxon>Dikarya</taxon>
        <taxon>Ascomycota</taxon>
        <taxon>Pezizomycotina</taxon>
        <taxon>Sordariomycetes</taxon>
        <taxon>Sordariomycetidae</taxon>
        <taxon>Sordariales</taxon>
        <taxon>Schizotheciaceae</taxon>
        <taxon>Schizothecium</taxon>
    </lineage>
</organism>
<dbReference type="PANTHER" id="PTHR46640:SF1">
    <property type="entry name" value="FUNGAL LIPASE-LIKE DOMAIN-CONTAINING PROTEIN-RELATED"/>
    <property type="match status" value="1"/>
</dbReference>
<dbReference type="InterPro" id="IPR029058">
    <property type="entry name" value="AB_hydrolase_fold"/>
</dbReference>
<evidence type="ECO:0000313" key="5">
    <source>
        <dbReference type="EMBL" id="KAK0752551.1"/>
    </source>
</evidence>
<sequence length="329" mass="35098">MKSSLFASLVALVATISALPALVPRDAVTAGEINDFRLFAQYSAAAFCNDANAPGQKVACAKDFCPLVEAQNTSTIASFSGSITDIRGFTAVDHTKHAIVVSFRGSVSVRNWIVDFVFAQVPCTLTLGCLAHAGFLSAWLEISTPVFSSVTAARRSHPSYKIIVTGHSLGAAVATLAAGHLRKDGKHADVDLFTFGSPRVGNYFFAKAVTDQPGREYRVTHAADPVPRLPPIVTNYAHTAPEYWLQSTTPGVADTKVCGGFFNVECNAGEEGFDMSLHSLYFQQVNGCGQGDTTPWRRSGGEGVSDAELEALVGEWAKEDKEFAKGLAQ</sequence>
<keyword evidence="2" id="KW-0378">Hydrolase</keyword>
<feature type="signal peptide" evidence="3">
    <location>
        <begin position="1"/>
        <end position="18"/>
    </location>
</feature>
<protein>
    <submittedName>
        <fullName evidence="5">Triacylglycerol lipase-like protein</fullName>
    </submittedName>
</protein>
<dbReference type="GO" id="GO:0006629">
    <property type="term" value="P:lipid metabolic process"/>
    <property type="evidence" value="ECO:0007669"/>
    <property type="project" value="InterPro"/>
</dbReference>
<feature type="domain" description="Fungal lipase-type" evidence="4">
    <location>
        <begin position="100"/>
        <end position="232"/>
    </location>
</feature>
<evidence type="ECO:0000313" key="6">
    <source>
        <dbReference type="Proteomes" id="UP001172155"/>
    </source>
</evidence>
<dbReference type="Pfam" id="PF01764">
    <property type="entry name" value="Lipase_3"/>
    <property type="match status" value="1"/>
</dbReference>
<reference evidence="5" key="1">
    <citation type="submission" date="2023-06" db="EMBL/GenBank/DDBJ databases">
        <title>Genome-scale phylogeny and comparative genomics of the fungal order Sordariales.</title>
        <authorList>
            <consortium name="Lawrence Berkeley National Laboratory"/>
            <person name="Hensen N."/>
            <person name="Bonometti L."/>
            <person name="Westerberg I."/>
            <person name="Brannstrom I.O."/>
            <person name="Guillou S."/>
            <person name="Cros-Aarteil S."/>
            <person name="Calhoun S."/>
            <person name="Haridas S."/>
            <person name="Kuo A."/>
            <person name="Mondo S."/>
            <person name="Pangilinan J."/>
            <person name="Riley R."/>
            <person name="LaButti K."/>
            <person name="Andreopoulos B."/>
            <person name="Lipzen A."/>
            <person name="Chen C."/>
            <person name="Yanf M."/>
            <person name="Daum C."/>
            <person name="Ng V."/>
            <person name="Clum A."/>
            <person name="Steindorff A."/>
            <person name="Ohm R."/>
            <person name="Martin F."/>
            <person name="Silar P."/>
            <person name="Natvig D."/>
            <person name="Lalanne C."/>
            <person name="Gautier V."/>
            <person name="Ament-velasquez S.L."/>
            <person name="Kruys A."/>
            <person name="Hutchinson M.I."/>
            <person name="Powell A.J."/>
            <person name="Barry K."/>
            <person name="Miller A.N."/>
            <person name="Grigoriev I.V."/>
            <person name="Debuchy R."/>
            <person name="Gladieux P."/>
            <person name="Thoren M.H."/>
            <person name="Johannesson H."/>
        </authorList>
    </citation>
    <scope>NUCLEOTIDE SEQUENCE</scope>
    <source>
        <strain evidence="5">SMH3187-1</strain>
    </source>
</reference>
<dbReference type="PANTHER" id="PTHR46640">
    <property type="entry name" value="TRIACYLGLYCEROL LIPASE, PUTATIVE (AFU_ORTHOLOGUE AFUA_6G06510)-RELATED"/>
    <property type="match status" value="1"/>
</dbReference>
<gene>
    <name evidence="5" type="ORF">B0T18DRAFT_459292</name>
</gene>
<dbReference type="AlphaFoldDB" id="A0AA40KB76"/>
<accession>A0AA40KB76</accession>
<dbReference type="EMBL" id="JAUKUD010000002">
    <property type="protein sequence ID" value="KAK0752551.1"/>
    <property type="molecule type" value="Genomic_DNA"/>
</dbReference>
<comment type="caution">
    <text evidence="5">The sequence shown here is derived from an EMBL/GenBank/DDBJ whole genome shotgun (WGS) entry which is preliminary data.</text>
</comment>
<evidence type="ECO:0000256" key="2">
    <source>
        <dbReference type="ARBA" id="ARBA00022801"/>
    </source>
</evidence>
<evidence type="ECO:0000256" key="1">
    <source>
        <dbReference type="ARBA" id="ARBA00022729"/>
    </source>
</evidence>
<evidence type="ECO:0000259" key="4">
    <source>
        <dbReference type="Pfam" id="PF01764"/>
    </source>
</evidence>
<proteinExistence type="predicted"/>
<dbReference type="InterPro" id="IPR002921">
    <property type="entry name" value="Fungal_lipase-type"/>
</dbReference>
<keyword evidence="1 3" id="KW-0732">Signal</keyword>
<dbReference type="Gene3D" id="3.40.50.1820">
    <property type="entry name" value="alpha/beta hydrolase"/>
    <property type="match status" value="1"/>
</dbReference>
<feature type="chain" id="PRO_5041302233" evidence="3">
    <location>
        <begin position="19"/>
        <end position="329"/>
    </location>
</feature>
<dbReference type="GO" id="GO:0016787">
    <property type="term" value="F:hydrolase activity"/>
    <property type="evidence" value="ECO:0007669"/>
    <property type="project" value="UniProtKB-KW"/>
</dbReference>
<dbReference type="SUPFAM" id="SSF53474">
    <property type="entry name" value="alpha/beta-Hydrolases"/>
    <property type="match status" value="1"/>
</dbReference>
<keyword evidence="6" id="KW-1185">Reference proteome</keyword>
<dbReference type="CDD" id="cd00519">
    <property type="entry name" value="Lipase_3"/>
    <property type="match status" value="1"/>
</dbReference>
<dbReference type="InterPro" id="IPR051299">
    <property type="entry name" value="AB_hydrolase_lip/est"/>
</dbReference>
<evidence type="ECO:0000256" key="3">
    <source>
        <dbReference type="SAM" id="SignalP"/>
    </source>
</evidence>